<feature type="transmembrane region" description="Helical" evidence="1">
    <location>
        <begin position="44"/>
        <end position="62"/>
    </location>
</feature>
<keyword evidence="1" id="KW-0812">Transmembrane</keyword>
<sequence length="92" mass="10199">MNFLYTCKPLYAAALYIARLTTTITALSTYCRTVFVCLSPSPSLLIAICLAFLSSLFLDLLLTYIAAHFFHNCYVSVIFTGLSPFYSHTPVG</sequence>
<reference evidence="2" key="1">
    <citation type="journal article" date="2017" name="Parasit. Vectors">
        <title>Sialotranscriptomics of Rhipicephalus zambeziensis reveals intricate expression profiles of secretory proteins and suggests tight temporal transcriptional regulation during blood-feeding.</title>
        <authorList>
            <person name="de Castro M.H."/>
            <person name="de Klerk D."/>
            <person name="Pienaar R."/>
            <person name="Rees D.J.G."/>
            <person name="Mans B.J."/>
        </authorList>
    </citation>
    <scope>NUCLEOTIDE SEQUENCE</scope>
    <source>
        <tissue evidence="2">Salivary glands</tissue>
    </source>
</reference>
<evidence type="ECO:0000256" key="1">
    <source>
        <dbReference type="SAM" id="Phobius"/>
    </source>
</evidence>
<evidence type="ECO:0000313" key="2">
    <source>
        <dbReference type="EMBL" id="MAA13550.1"/>
    </source>
</evidence>
<accession>A0A224YID4</accession>
<keyword evidence="1" id="KW-0472">Membrane</keyword>
<organism evidence="2">
    <name type="scientific">Rhipicephalus zambeziensis</name>
    <dbReference type="NCBI Taxonomy" id="60191"/>
    <lineage>
        <taxon>Eukaryota</taxon>
        <taxon>Metazoa</taxon>
        <taxon>Ecdysozoa</taxon>
        <taxon>Arthropoda</taxon>
        <taxon>Chelicerata</taxon>
        <taxon>Arachnida</taxon>
        <taxon>Acari</taxon>
        <taxon>Parasitiformes</taxon>
        <taxon>Ixodida</taxon>
        <taxon>Ixodoidea</taxon>
        <taxon>Ixodidae</taxon>
        <taxon>Rhipicephalinae</taxon>
        <taxon>Rhipicephalus</taxon>
        <taxon>Rhipicephalus</taxon>
    </lineage>
</organism>
<keyword evidence="1" id="KW-1133">Transmembrane helix</keyword>
<dbReference type="AlphaFoldDB" id="A0A224YID4"/>
<name>A0A224YID4_9ACAR</name>
<dbReference type="EMBL" id="GFPF01002404">
    <property type="protein sequence ID" value="MAA13550.1"/>
    <property type="molecule type" value="Transcribed_RNA"/>
</dbReference>
<protein>
    <submittedName>
        <fullName evidence="2">Uncharacterized protein</fullName>
    </submittedName>
</protein>
<proteinExistence type="predicted"/>